<dbReference type="PROSITE" id="PS51462">
    <property type="entry name" value="NUDIX"/>
    <property type="match status" value="1"/>
</dbReference>
<dbReference type="Pfam" id="PF00293">
    <property type="entry name" value="NUDIX"/>
    <property type="match status" value="1"/>
</dbReference>
<dbReference type="Proteomes" id="UP000295709">
    <property type="component" value="Unassembled WGS sequence"/>
</dbReference>
<organism evidence="2 4">
    <name type="scientific">Chryseobacterium daecheongense</name>
    <dbReference type="NCBI Taxonomy" id="192389"/>
    <lineage>
        <taxon>Bacteria</taxon>
        <taxon>Pseudomonadati</taxon>
        <taxon>Bacteroidota</taxon>
        <taxon>Flavobacteriia</taxon>
        <taxon>Flavobacteriales</taxon>
        <taxon>Weeksellaceae</taxon>
        <taxon>Chryseobacterium group</taxon>
        <taxon>Chryseobacterium</taxon>
    </lineage>
</organism>
<feature type="domain" description="Nudix hydrolase" evidence="1">
    <location>
        <begin position="1"/>
        <end position="148"/>
    </location>
</feature>
<dbReference type="InterPro" id="IPR051325">
    <property type="entry name" value="Nudix_hydrolase_domain"/>
</dbReference>
<dbReference type="CDD" id="cd04662">
    <property type="entry name" value="NUDIX_Hydrolase"/>
    <property type="match status" value="1"/>
</dbReference>
<dbReference type="GO" id="GO:0004081">
    <property type="term" value="F:bis(5'-nucleosyl)-tetraphosphatase (asymmetrical) activity"/>
    <property type="evidence" value="ECO:0007669"/>
    <property type="project" value="TreeGrafter"/>
</dbReference>
<evidence type="ECO:0000313" key="2">
    <source>
        <dbReference type="EMBL" id="ROH99641.1"/>
    </source>
</evidence>
<dbReference type="AlphaFoldDB" id="A0A3N0W3K4"/>
<evidence type="ECO:0000259" key="1">
    <source>
        <dbReference type="PROSITE" id="PS51462"/>
    </source>
</evidence>
<dbReference type="PANTHER" id="PTHR21340">
    <property type="entry name" value="DIADENOSINE 5,5-P1,P4-TETRAPHOSPHATE PYROPHOSPHOHYDROLASE MUTT"/>
    <property type="match status" value="1"/>
</dbReference>
<dbReference type="RefSeq" id="WP_123261353.1">
    <property type="nucleotide sequence ID" value="NZ_RJTX01000001.1"/>
</dbReference>
<dbReference type="Gene3D" id="3.90.79.10">
    <property type="entry name" value="Nucleoside Triphosphate Pyrophosphohydrolase"/>
    <property type="match status" value="1"/>
</dbReference>
<dbReference type="PANTHER" id="PTHR21340:SF7">
    <property type="entry name" value="NUDIX HYDROLASE DOMAIN-CONTAINING PROTEIN"/>
    <property type="match status" value="1"/>
</dbReference>
<gene>
    <name evidence="3" type="ORF">BCF50_1224</name>
    <name evidence="2" type="ORF">EGI05_01755</name>
</gene>
<comment type="caution">
    <text evidence="2">The sequence shown here is derived from an EMBL/GenBank/DDBJ whole genome shotgun (WGS) entry which is preliminary data.</text>
</comment>
<sequence>MKKSAGILLFKRDKDKVWYFLVHSGGPFWKNKDLGAWSVPKGEIMDGEDALERAKIEFQEETGQTVEGEFIPLSSIQQKGGKIVHAWAVEGDIDLGSLSSNTFDLEWPPKSGKIIKVPEVDQWEWFTFQEARTKINSAQIAFLLEVQKRLEINK</sequence>
<keyword evidence="5" id="KW-1185">Reference proteome</keyword>
<evidence type="ECO:0000313" key="3">
    <source>
        <dbReference type="EMBL" id="TDX95445.1"/>
    </source>
</evidence>
<evidence type="ECO:0000313" key="4">
    <source>
        <dbReference type="Proteomes" id="UP000269375"/>
    </source>
</evidence>
<reference evidence="2 4" key="1">
    <citation type="submission" date="2018-11" db="EMBL/GenBank/DDBJ databases">
        <title>Proposal to divide the Flavobacteriaceae and reorganize its genera based on Amino Acid Identity values calculated from whole genome sequences.</title>
        <authorList>
            <person name="Nicholson A.C."/>
            <person name="Gulvik C.A."/>
            <person name="Whitney A.M."/>
            <person name="Humrighouse B.W."/>
            <person name="Bell M."/>
            <person name="Holmes B."/>
            <person name="Steigerwalt A."/>
            <person name="Villarma A."/>
            <person name="Sheth M."/>
            <person name="Batra D."/>
            <person name="Pryor J."/>
            <person name="Bernardet J.-F."/>
            <person name="Hugo C."/>
            <person name="Kampfer P."/>
            <person name="Newman J."/>
            <person name="Mcquiston J.R."/>
        </authorList>
    </citation>
    <scope>NUCLEOTIDE SEQUENCE [LARGE SCALE GENOMIC DNA]</scope>
    <source>
        <strain evidence="2 4">DSM 15235</strain>
    </source>
</reference>
<dbReference type="GO" id="GO:0006754">
    <property type="term" value="P:ATP biosynthetic process"/>
    <property type="evidence" value="ECO:0007669"/>
    <property type="project" value="TreeGrafter"/>
</dbReference>
<name>A0A3N0W3K4_9FLAO</name>
<accession>A0A3N0W3K4</accession>
<dbReference type="InterPro" id="IPR015797">
    <property type="entry name" value="NUDIX_hydrolase-like_dom_sf"/>
</dbReference>
<proteinExistence type="predicted"/>
<dbReference type="SUPFAM" id="SSF55811">
    <property type="entry name" value="Nudix"/>
    <property type="match status" value="1"/>
</dbReference>
<dbReference type="Proteomes" id="UP000269375">
    <property type="component" value="Unassembled WGS sequence"/>
</dbReference>
<dbReference type="EMBL" id="SOQW01000001">
    <property type="protein sequence ID" value="TDX95445.1"/>
    <property type="molecule type" value="Genomic_DNA"/>
</dbReference>
<protein>
    <submittedName>
        <fullName evidence="2">NUDIX domain-containing protein</fullName>
    </submittedName>
    <submittedName>
        <fullName evidence="3">NUDIX family NTP pyrophosphohydrolase</fullName>
    </submittedName>
</protein>
<dbReference type="EMBL" id="RJTX01000001">
    <property type="protein sequence ID" value="ROH99641.1"/>
    <property type="molecule type" value="Genomic_DNA"/>
</dbReference>
<evidence type="ECO:0000313" key="5">
    <source>
        <dbReference type="Proteomes" id="UP000295709"/>
    </source>
</evidence>
<reference evidence="3 5" key="2">
    <citation type="submission" date="2019-03" db="EMBL/GenBank/DDBJ databases">
        <title>Genomic Encyclopedia of Archaeal and Bacterial Type Strains, Phase II (KMG-II): from individual species to whole genera.</title>
        <authorList>
            <person name="Goeker M."/>
        </authorList>
    </citation>
    <scope>NUCLEOTIDE SEQUENCE [LARGE SCALE GENOMIC DNA]</scope>
    <source>
        <strain evidence="3 5">DSM 15235</strain>
    </source>
</reference>
<dbReference type="InterPro" id="IPR000086">
    <property type="entry name" value="NUDIX_hydrolase_dom"/>
</dbReference>
<dbReference type="GO" id="GO:0006167">
    <property type="term" value="P:AMP biosynthetic process"/>
    <property type="evidence" value="ECO:0007669"/>
    <property type="project" value="TreeGrafter"/>
</dbReference>
<dbReference type="OrthoDB" id="954553at2"/>